<evidence type="ECO:0000313" key="2">
    <source>
        <dbReference type="EMBL" id="TWS25536.1"/>
    </source>
</evidence>
<evidence type="ECO:0000313" key="3">
    <source>
        <dbReference type="Proteomes" id="UP000319375"/>
    </source>
</evidence>
<keyword evidence="1" id="KW-0812">Transmembrane</keyword>
<dbReference type="EMBL" id="VIGX01000027">
    <property type="protein sequence ID" value="TWS25536.1"/>
    <property type="molecule type" value="Genomic_DNA"/>
</dbReference>
<comment type="caution">
    <text evidence="2">The sequence shown here is derived from an EMBL/GenBank/DDBJ whole genome shotgun (WGS) entry which is preliminary data.</text>
</comment>
<sequence>MNMARRFELPAGDEEALLTRAQMFVEFDPRLRKRAHQLRLESADQRQWNRFADDLLAICTPGRFGPDSDTRRAYERGVRAERRYTYGALALASGAVIVMWASGHAGWRWPVAGLLVGLGAIIMVVAHVAARDGNAGLSVESNARWRSRVRAAVEGTASTAPAHLPTGWSTAPDLAADVAHTLAARPRLQTRQQRSTMLLPVLAKAFPGTGLNMTYRYLSRRAHARCVVAAIAIVTVLLVGLQFTALGDLPAPATVTLGGTMGAAMAAALSPVFEHFCMARLASIELSATDRARWDSLVQAAAETHAA</sequence>
<feature type="transmembrane region" description="Helical" evidence="1">
    <location>
        <begin position="84"/>
        <end position="103"/>
    </location>
</feature>
<keyword evidence="3" id="KW-1185">Reference proteome</keyword>
<proteinExistence type="predicted"/>
<reference evidence="2 3" key="1">
    <citation type="submission" date="2019-06" db="EMBL/GenBank/DDBJ databases">
        <title>Tsukamurella conjunctivitidis sp. nov., Tsukamurella assacharolytica sp. nov. and Tsukamurella sputae sp. nov. isolated from patients with conjunctivitis, bacteraemia (lymphoma) and respiratory infection (sputum) in Hong Kong.</title>
        <authorList>
            <person name="Teng J.L.L."/>
            <person name="Lee H.H."/>
            <person name="Fong J.Y.H."/>
            <person name="Fok K.M.N."/>
            <person name="Lau S.K.P."/>
            <person name="Woo P.C.Y."/>
        </authorList>
    </citation>
    <scope>NUCLEOTIDE SEQUENCE [LARGE SCALE GENOMIC DNA]</scope>
    <source>
        <strain evidence="2 3">HKU72</strain>
    </source>
</reference>
<dbReference type="Proteomes" id="UP000319375">
    <property type="component" value="Unassembled WGS sequence"/>
</dbReference>
<dbReference type="AlphaFoldDB" id="A0A5C5RR55"/>
<evidence type="ECO:0000256" key="1">
    <source>
        <dbReference type="SAM" id="Phobius"/>
    </source>
</evidence>
<dbReference type="RefSeq" id="WP_114514370.1">
    <property type="nucleotide sequence ID" value="NZ_VIGX01000027.1"/>
</dbReference>
<feature type="transmembrane region" description="Helical" evidence="1">
    <location>
        <begin position="109"/>
        <end position="130"/>
    </location>
</feature>
<organism evidence="2 3">
    <name type="scientific">Tsukamurella conjunctivitidis</name>
    <dbReference type="NCBI Taxonomy" id="2592068"/>
    <lineage>
        <taxon>Bacteria</taxon>
        <taxon>Bacillati</taxon>
        <taxon>Actinomycetota</taxon>
        <taxon>Actinomycetes</taxon>
        <taxon>Mycobacteriales</taxon>
        <taxon>Tsukamurellaceae</taxon>
        <taxon>Tsukamurella</taxon>
    </lineage>
</organism>
<protein>
    <submittedName>
        <fullName evidence="2">Uncharacterized protein</fullName>
    </submittedName>
</protein>
<feature type="transmembrane region" description="Helical" evidence="1">
    <location>
        <begin position="251"/>
        <end position="273"/>
    </location>
</feature>
<keyword evidence="1" id="KW-1133">Transmembrane helix</keyword>
<keyword evidence="1" id="KW-0472">Membrane</keyword>
<name>A0A5C5RR55_9ACTN</name>
<feature type="transmembrane region" description="Helical" evidence="1">
    <location>
        <begin position="226"/>
        <end position="245"/>
    </location>
</feature>
<gene>
    <name evidence="2" type="ORF">FK530_23210</name>
</gene>
<accession>A0A5C5RR55</accession>